<keyword evidence="4" id="KW-0732">Signal</keyword>
<dbReference type="STRING" id="2070753.A0A3A3A4M2"/>
<name>A0A3A3A4M2_9EURO</name>
<dbReference type="Pfam" id="PF03227">
    <property type="entry name" value="GILT"/>
    <property type="match status" value="1"/>
</dbReference>
<protein>
    <recommendedName>
        <fullName evidence="10">Gamma interferon inducible lysosomal thiol reductase</fullName>
    </recommendedName>
</protein>
<evidence type="ECO:0000256" key="4">
    <source>
        <dbReference type="ARBA" id="ARBA00022729"/>
    </source>
</evidence>
<reference evidence="9" key="1">
    <citation type="submission" date="2017-02" db="EMBL/GenBank/DDBJ databases">
        <authorList>
            <person name="Tafer H."/>
            <person name="Lopandic K."/>
        </authorList>
    </citation>
    <scope>NUCLEOTIDE SEQUENCE [LARGE SCALE GENOMIC DNA]</scope>
    <source>
        <strain evidence="9">CBS 366.77</strain>
    </source>
</reference>
<evidence type="ECO:0000256" key="7">
    <source>
        <dbReference type="SAM" id="Phobius"/>
    </source>
</evidence>
<evidence type="ECO:0000256" key="5">
    <source>
        <dbReference type="ARBA" id="ARBA00023180"/>
    </source>
</evidence>
<dbReference type="Proteomes" id="UP000266188">
    <property type="component" value="Unassembled WGS sequence"/>
</dbReference>
<evidence type="ECO:0000313" key="9">
    <source>
        <dbReference type="Proteomes" id="UP000266188"/>
    </source>
</evidence>
<dbReference type="GO" id="GO:0016671">
    <property type="term" value="F:oxidoreductase activity, acting on a sulfur group of donors, disulfide as acceptor"/>
    <property type="evidence" value="ECO:0007669"/>
    <property type="project" value="InterPro"/>
</dbReference>
<dbReference type="EMBL" id="MVGC01000086">
    <property type="protein sequence ID" value="RJE24301.1"/>
    <property type="molecule type" value="Genomic_DNA"/>
</dbReference>
<feature type="region of interest" description="Disordered" evidence="6">
    <location>
        <begin position="1"/>
        <end position="22"/>
    </location>
</feature>
<gene>
    <name evidence="8" type="ORF">PHISCL_03356</name>
</gene>
<dbReference type="GO" id="GO:0005576">
    <property type="term" value="C:extracellular region"/>
    <property type="evidence" value="ECO:0007669"/>
    <property type="project" value="UniProtKB-SubCell"/>
</dbReference>
<comment type="caution">
    <text evidence="8">The sequence shown here is derived from an EMBL/GenBank/DDBJ whole genome shotgun (WGS) entry which is preliminary data.</text>
</comment>
<keyword evidence="7" id="KW-1133">Transmembrane helix</keyword>
<dbReference type="OrthoDB" id="958254at2759"/>
<dbReference type="PANTHER" id="PTHR13234">
    <property type="entry name" value="GAMMA-INTERFERON INDUCIBLE LYSOSOMAL THIOL REDUCTASE GILT"/>
    <property type="match status" value="1"/>
</dbReference>
<evidence type="ECO:0008006" key="10">
    <source>
        <dbReference type="Google" id="ProtNLM"/>
    </source>
</evidence>
<keyword evidence="5" id="KW-0325">Glycoprotein</keyword>
<comment type="subcellular location">
    <subcellularLocation>
        <location evidence="1">Secreted</location>
    </subcellularLocation>
</comment>
<evidence type="ECO:0000256" key="3">
    <source>
        <dbReference type="ARBA" id="ARBA00022525"/>
    </source>
</evidence>
<evidence type="ECO:0000256" key="1">
    <source>
        <dbReference type="ARBA" id="ARBA00004613"/>
    </source>
</evidence>
<feature type="transmembrane region" description="Helical" evidence="7">
    <location>
        <begin position="36"/>
        <end position="58"/>
    </location>
</feature>
<keyword evidence="9" id="KW-1185">Reference proteome</keyword>
<keyword evidence="7" id="KW-0472">Membrane</keyword>
<organism evidence="8 9">
    <name type="scientific">Aspergillus sclerotialis</name>
    <dbReference type="NCBI Taxonomy" id="2070753"/>
    <lineage>
        <taxon>Eukaryota</taxon>
        <taxon>Fungi</taxon>
        <taxon>Dikarya</taxon>
        <taxon>Ascomycota</taxon>
        <taxon>Pezizomycotina</taxon>
        <taxon>Eurotiomycetes</taxon>
        <taxon>Eurotiomycetidae</taxon>
        <taxon>Eurotiales</taxon>
        <taxon>Aspergillaceae</taxon>
        <taxon>Aspergillus</taxon>
        <taxon>Aspergillus subgen. Polypaecilum</taxon>
    </lineage>
</organism>
<evidence type="ECO:0000313" key="8">
    <source>
        <dbReference type="EMBL" id="RJE24301.1"/>
    </source>
</evidence>
<keyword evidence="3" id="KW-0964">Secreted</keyword>
<dbReference type="PANTHER" id="PTHR13234:SF8">
    <property type="entry name" value="GAMMA-INTERFERON-INDUCIBLE LYSOSOMAL THIOL REDUCTASE"/>
    <property type="match status" value="1"/>
</dbReference>
<evidence type="ECO:0000256" key="2">
    <source>
        <dbReference type="ARBA" id="ARBA00005679"/>
    </source>
</evidence>
<keyword evidence="7" id="KW-0812">Transmembrane</keyword>
<evidence type="ECO:0000256" key="6">
    <source>
        <dbReference type="SAM" id="MobiDB-lite"/>
    </source>
</evidence>
<dbReference type="InterPro" id="IPR004911">
    <property type="entry name" value="Interferon-induced_GILT"/>
</dbReference>
<comment type="similarity">
    <text evidence="2">Belongs to the GILT family.</text>
</comment>
<proteinExistence type="inferred from homology"/>
<sequence length="321" mass="35350">MKHPSYQPQRPSHVSVPGSPAPNHRDRLISRFFRRILVVLGLGSVVFLFLSGSFTPILNRVKCRLQNYGLARGFDGDVCGDLTIDNEPMSPSTLRPDGGYGLAFKNSSKKVPLEAHIMSKCPDARDCLQQLIVPAMEQISDRVDFDLSFIASVSNESSEVICKHGPTECIGNILILCAINLPYHENNGVSTHPRTPTIRSLGFANCLINSYELIPERQFVEGCAREHGIDFDALNHCASQQEDDPGDKYDDPPLSGIALLRRSALYSEGLGIATSCTVRLDDSVWCIRDGGVWKECAKGGQGSNVTVLVDEIKRLSKERNH</sequence>
<accession>A0A3A3A4M2</accession>
<dbReference type="AlphaFoldDB" id="A0A3A3A4M2"/>
<feature type="compositionally biased region" description="Polar residues" evidence="6">
    <location>
        <begin position="1"/>
        <end position="12"/>
    </location>
</feature>